<evidence type="ECO:0000313" key="4">
    <source>
        <dbReference type="Proteomes" id="UP001627408"/>
    </source>
</evidence>
<keyword evidence="2" id="KW-0812">Transmembrane</keyword>
<dbReference type="PANTHER" id="PTHR30469:SF11">
    <property type="entry name" value="BLL4320 PROTEIN"/>
    <property type="match status" value="1"/>
</dbReference>
<dbReference type="Proteomes" id="UP001627408">
    <property type="component" value="Unassembled WGS sequence"/>
</dbReference>
<dbReference type="InterPro" id="IPR006143">
    <property type="entry name" value="RND_pump_MFP"/>
</dbReference>
<name>A0ABW8UU05_9RHOB</name>
<proteinExistence type="inferred from homology"/>
<dbReference type="Gene3D" id="1.10.287.470">
    <property type="entry name" value="Helix hairpin bin"/>
    <property type="match status" value="1"/>
</dbReference>
<protein>
    <submittedName>
        <fullName evidence="3">Efflux RND transporter periplasmic adaptor subunit</fullName>
    </submittedName>
</protein>
<comment type="similarity">
    <text evidence="1">Belongs to the membrane fusion protein (MFP) (TC 8.A.1) family.</text>
</comment>
<evidence type="ECO:0000256" key="2">
    <source>
        <dbReference type="SAM" id="Phobius"/>
    </source>
</evidence>
<gene>
    <name evidence="3" type="ORF">ACERZ8_11085</name>
</gene>
<sequence length="388" mass="41090">MASGRDTDKTRSLLWKRALRGFATLTGTVSVIAIAAGAVWIGSATLATRAAAVDAPPPAPTTTVAALRISPTDQLTVTRQFHGQIEAAQTVSLGFEQGGRLNVLTVDEGDRVTAGQVVAQLDTRILMTERARLVASRDALEAQAELSRRTTARQSELRDRGFASDQAVDNVALGLTAIEAQMAEVDAAITQVEVRMSQTELRAPFDGTVGARHVDPGAIMNVGAPVLDIRQEATPVFRVGIDPKLAATLADQPARITLDGTEYDAAFIGFRPDLDAQTRTRTALFEVKTDDPVYLAAGTLTLQTSVAQDGYAVPLSALQDGVRGLWTVLVLEPEADGFATARAAAVEVLQIEGDTAYVRGTLNGETQIVPDGTHRLVPGDRVQLSGTN</sequence>
<organism evidence="3 4">
    <name type="scientific">Tateyamaria armeniaca</name>
    <dbReference type="NCBI Taxonomy" id="2518930"/>
    <lineage>
        <taxon>Bacteria</taxon>
        <taxon>Pseudomonadati</taxon>
        <taxon>Pseudomonadota</taxon>
        <taxon>Alphaproteobacteria</taxon>
        <taxon>Rhodobacterales</taxon>
        <taxon>Roseobacteraceae</taxon>
        <taxon>Tateyamaria</taxon>
    </lineage>
</organism>
<dbReference type="EMBL" id="JBHDIY010000002">
    <property type="protein sequence ID" value="MFL4470392.1"/>
    <property type="molecule type" value="Genomic_DNA"/>
</dbReference>
<evidence type="ECO:0000313" key="3">
    <source>
        <dbReference type="EMBL" id="MFL4470392.1"/>
    </source>
</evidence>
<accession>A0ABW8UU05</accession>
<feature type="transmembrane region" description="Helical" evidence="2">
    <location>
        <begin position="21"/>
        <end position="41"/>
    </location>
</feature>
<evidence type="ECO:0000256" key="1">
    <source>
        <dbReference type="ARBA" id="ARBA00009477"/>
    </source>
</evidence>
<reference evidence="3 4" key="1">
    <citation type="submission" date="2024-08" db="EMBL/GenBank/DDBJ databases">
        <title>Tateyamaria sp. nov., isolated from marine algae.</title>
        <authorList>
            <person name="Choi B.J."/>
            <person name="Kim J.M."/>
            <person name="Lee J.K."/>
            <person name="Choi D.G."/>
            <person name="Bayburt H."/>
            <person name="Baek J.H."/>
            <person name="Han D.M."/>
            <person name="Jeon C.O."/>
        </authorList>
    </citation>
    <scope>NUCLEOTIDE SEQUENCE [LARGE SCALE GENOMIC DNA]</scope>
    <source>
        <strain evidence="3 4">KMU-156</strain>
    </source>
</reference>
<dbReference type="Gene3D" id="2.40.50.100">
    <property type="match status" value="1"/>
</dbReference>
<dbReference type="PANTHER" id="PTHR30469">
    <property type="entry name" value="MULTIDRUG RESISTANCE PROTEIN MDTA"/>
    <property type="match status" value="1"/>
</dbReference>
<dbReference type="Gene3D" id="2.40.420.20">
    <property type="match status" value="1"/>
</dbReference>
<dbReference type="NCBIfam" id="TIGR01730">
    <property type="entry name" value="RND_mfp"/>
    <property type="match status" value="1"/>
</dbReference>
<dbReference type="SUPFAM" id="SSF111369">
    <property type="entry name" value="HlyD-like secretion proteins"/>
    <property type="match status" value="1"/>
</dbReference>
<keyword evidence="2" id="KW-0472">Membrane</keyword>
<dbReference type="RefSeq" id="WP_407592249.1">
    <property type="nucleotide sequence ID" value="NZ_JBHDIY010000002.1"/>
</dbReference>
<keyword evidence="2" id="KW-1133">Transmembrane helix</keyword>
<keyword evidence="4" id="KW-1185">Reference proteome</keyword>
<comment type="caution">
    <text evidence="3">The sequence shown here is derived from an EMBL/GenBank/DDBJ whole genome shotgun (WGS) entry which is preliminary data.</text>
</comment>